<proteinExistence type="predicted"/>
<dbReference type="SUPFAM" id="SSF53955">
    <property type="entry name" value="Lysozyme-like"/>
    <property type="match status" value="1"/>
</dbReference>
<dbReference type="RefSeq" id="WP_013133316.1">
    <property type="nucleotide sequence ID" value="NC_014165.1"/>
</dbReference>
<dbReference type="EMBL" id="CP001874">
    <property type="protein sequence ID" value="ADG89783.1"/>
    <property type="molecule type" value="Genomic_DNA"/>
</dbReference>
<protein>
    <recommendedName>
        <fullName evidence="2">Transglycosylase SLT domain-containing protein</fullName>
    </recommendedName>
</protein>
<accession>D6Y847</accession>
<name>D6Y847_THEBD</name>
<dbReference type="HOGENOM" id="CLU_059319_3_1_11"/>
<reference evidence="3 4" key="1">
    <citation type="submission" date="2010-01" db="EMBL/GenBank/DDBJ databases">
        <title>The complete genome of Thermobispora bispora DSM 43833.</title>
        <authorList>
            <consortium name="US DOE Joint Genome Institute (JGI-PGF)"/>
            <person name="Lucas S."/>
            <person name="Copeland A."/>
            <person name="Lapidus A."/>
            <person name="Glavina del Rio T."/>
            <person name="Dalin E."/>
            <person name="Tice H."/>
            <person name="Bruce D."/>
            <person name="Goodwin L."/>
            <person name="Pitluck S."/>
            <person name="Kyrpides N."/>
            <person name="Mavromatis K."/>
            <person name="Ivanova N."/>
            <person name="Mikhailova N."/>
            <person name="Chertkov O."/>
            <person name="Brettin T."/>
            <person name="Detter J.C."/>
            <person name="Han C."/>
            <person name="Larimer F."/>
            <person name="Land M."/>
            <person name="Hauser L."/>
            <person name="Markowitz V."/>
            <person name="Cheng J.-F."/>
            <person name="Hugenholtz P."/>
            <person name="Woyke T."/>
            <person name="Wu D."/>
            <person name="Jando M."/>
            <person name="Schneider S."/>
            <person name="Klenk H.-P."/>
            <person name="Eisen J.A."/>
        </authorList>
    </citation>
    <scope>NUCLEOTIDE SEQUENCE [LARGE SCALE GENOMIC DNA]</scope>
    <source>
        <strain evidence="4">ATCC 19993 / DSM 43833 / CBS 139.67 / JCM 10125 / KCTC 9307 / NBRC 14880 / R51</strain>
    </source>
</reference>
<evidence type="ECO:0000259" key="2">
    <source>
        <dbReference type="Pfam" id="PF01464"/>
    </source>
</evidence>
<dbReference type="STRING" id="469371.Tbis_3088"/>
<feature type="region of interest" description="Disordered" evidence="1">
    <location>
        <begin position="1"/>
        <end position="27"/>
    </location>
</feature>
<dbReference type="InterPro" id="IPR008258">
    <property type="entry name" value="Transglycosylase_SLT_dom_1"/>
</dbReference>
<feature type="compositionally biased region" description="Basic residues" evidence="1">
    <location>
        <begin position="16"/>
        <end position="25"/>
    </location>
</feature>
<dbReference type="AlphaFoldDB" id="D6Y847"/>
<sequence>MSSGQQLKERAPASRAHARRSRARSTPRWLTPKRIAILGVSVAVLAGGTAYLVHTARENAKAPHTPLDPLAIAAAADPYAPNPESDALKAHAVQAYRKQRLKALRENREVELSPVKIVKQAPGGGGFAPYNFPPGSTPNPGSNKAIGKQMAEARGWGDQWGCLERLWDKESGWNERAMNRYSGAYGIPQALPGHKMASAGSDWQTNPATQIKWGLNYIAARYGTPCAAWAHSQAKGWY</sequence>
<feature type="domain" description="Transglycosylase SLT" evidence="2">
    <location>
        <begin position="157"/>
        <end position="224"/>
    </location>
</feature>
<dbReference type="Pfam" id="PF01464">
    <property type="entry name" value="SLT"/>
    <property type="match status" value="1"/>
</dbReference>
<dbReference type="Proteomes" id="UP000006640">
    <property type="component" value="Chromosome"/>
</dbReference>
<dbReference type="KEGG" id="tbi:Tbis_3088"/>
<evidence type="ECO:0000256" key="1">
    <source>
        <dbReference type="SAM" id="MobiDB-lite"/>
    </source>
</evidence>
<gene>
    <name evidence="3" type="ordered locus">Tbis_3088</name>
</gene>
<keyword evidence="4" id="KW-1185">Reference proteome</keyword>
<organism evidence="3 4">
    <name type="scientific">Thermobispora bispora (strain ATCC 19993 / DSM 43833 / CBS 139.67 / JCM 10125 / KCTC 9307 / NBRC 14880 / R51)</name>
    <dbReference type="NCBI Taxonomy" id="469371"/>
    <lineage>
        <taxon>Bacteria</taxon>
        <taxon>Bacillati</taxon>
        <taxon>Actinomycetota</taxon>
        <taxon>Actinomycetes</taxon>
        <taxon>Streptosporangiales</taxon>
        <taxon>Streptosporangiaceae</taxon>
        <taxon>Thermobispora</taxon>
    </lineage>
</organism>
<evidence type="ECO:0000313" key="3">
    <source>
        <dbReference type="EMBL" id="ADG89783.1"/>
    </source>
</evidence>
<evidence type="ECO:0000313" key="4">
    <source>
        <dbReference type="Proteomes" id="UP000006640"/>
    </source>
</evidence>
<dbReference type="InterPro" id="IPR023346">
    <property type="entry name" value="Lysozyme-like_dom_sf"/>
</dbReference>
<dbReference type="eggNOG" id="COG3583">
    <property type="taxonomic scope" value="Bacteria"/>
</dbReference>